<protein>
    <submittedName>
        <fullName evidence="3">Uncharacterized protein</fullName>
    </submittedName>
</protein>
<keyword evidence="1" id="KW-1133">Transmembrane helix</keyword>
<feature type="chain" id="PRO_5002043131" evidence="2">
    <location>
        <begin position="18"/>
        <end position="62"/>
    </location>
</feature>
<reference evidence="3" key="1">
    <citation type="submission" date="2014-09" db="EMBL/GenBank/DDBJ databases">
        <authorList>
            <person name="Magalhaes I.L.F."/>
            <person name="Oliveira U."/>
            <person name="Santos F.R."/>
            <person name="Vidigal T.H.D.A."/>
            <person name="Brescovit A.D."/>
            <person name="Santos A.J."/>
        </authorList>
    </citation>
    <scope>NUCLEOTIDE SEQUENCE</scope>
    <source>
        <tissue evidence="3">Shoot tissue taken approximately 20 cm above the soil surface</tissue>
    </source>
</reference>
<keyword evidence="2" id="KW-0732">Signal</keyword>
<sequence>MVYALSILICFFILVNACVINKSWTFAYIQLSGPESLFYGRSLVLKFSSCFSSVIYLFGETF</sequence>
<keyword evidence="1" id="KW-0472">Membrane</keyword>
<proteinExistence type="predicted"/>
<evidence type="ECO:0000256" key="2">
    <source>
        <dbReference type="SAM" id="SignalP"/>
    </source>
</evidence>
<name>A0A0A8XUL0_ARUDO</name>
<dbReference type="EMBL" id="GBRH01280256">
    <property type="protein sequence ID" value="JAD17639.1"/>
    <property type="molecule type" value="Transcribed_RNA"/>
</dbReference>
<keyword evidence="1" id="KW-0812">Transmembrane</keyword>
<accession>A0A0A8XUL0</accession>
<organism evidence="3">
    <name type="scientific">Arundo donax</name>
    <name type="common">Giant reed</name>
    <name type="synonym">Donax arundinaceus</name>
    <dbReference type="NCBI Taxonomy" id="35708"/>
    <lineage>
        <taxon>Eukaryota</taxon>
        <taxon>Viridiplantae</taxon>
        <taxon>Streptophyta</taxon>
        <taxon>Embryophyta</taxon>
        <taxon>Tracheophyta</taxon>
        <taxon>Spermatophyta</taxon>
        <taxon>Magnoliopsida</taxon>
        <taxon>Liliopsida</taxon>
        <taxon>Poales</taxon>
        <taxon>Poaceae</taxon>
        <taxon>PACMAD clade</taxon>
        <taxon>Arundinoideae</taxon>
        <taxon>Arundineae</taxon>
        <taxon>Arundo</taxon>
    </lineage>
</organism>
<dbReference type="AlphaFoldDB" id="A0A0A8XUL0"/>
<evidence type="ECO:0000313" key="3">
    <source>
        <dbReference type="EMBL" id="JAD17639.1"/>
    </source>
</evidence>
<feature type="transmembrane region" description="Helical" evidence="1">
    <location>
        <begin position="37"/>
        <end position="58"/>
    </location>
</feature>
<reference evidence="3" key="2">
    <citation type="journal article" date="2015" name="Data Brief">
        <title>Shoot transcriptome of the giant reed, Arundo donax.</title>
        <authorList>
            <person name="Barrero R.A."/>
            <person name="Guerrero F.D."/>
            <person name="Moolhuijzen P."/>
            <person name="Goolsby J.A."/>
            <person name="Tidwell J."/>
            <person name="Bellgard S.E."/>
            <person name="Bellgard M.I."/>
        </authorList>
    </citation>
    <scope>NUCLEOTIDE SEQUENCE</scope>
    <source>
        <tissue evidence="3">Shoot tissue taken approximately 20 cm above the soil surface</tissue>
    </source>
</reference>
<evidence type="ECO:0000256" key="1">
    <source>
        <dbReference type="SAM" id="Phobius"/>
    </source>
</evidence>
<feature type="signal peptide" evidence="2">
    <location>
        <begin position="1"/>
        <end position="17"/>
    </location>
</feature>